<keyword evidence="5" id="KW-0802">TPR repeat</keyword>
<organism evidence="11">
    <name type="scientific">Echinostoma caproni</name>
    <dbReference type="NCBI Taxonomy" id="27848"/>
    <lineage>
        <taxon>Eukaryota</taxon>
        <taxon>Metazoa</taxon>
        <taxon>Spiralia</taxon>
        <taxon>Lophotrochozoa</taxon>
        <taxon>Platyhelminthes</taxon>
        <taxon>Trematoda</taxon>
        <taxon>Digenea</taxon>
        <taxon>Plagiorchiida</taxon>
        <taxon>Echinostomata</taxon>
        <taxon>Echinostomatoidea</taxon>
        <taxon>Echinostomatidae</taxon>
        <taxon>Echinostoma</taxon>
    </lineage>
</organism>
<dbReference type="GO" id="GO:0005876">
    <property type="term" value="C:spindle microtubule"/>
    <property type="evidence" value="ECO:0007669"/>
    <property type="project" value="TreeGrafter"/>
</dbReference>
<proteinExistence type="predicted"/>
<dbReference type="GO" id="GO:0008017">
    <property type="term" value="F:microtubule binding"/>
    <property type="evidence" value="ECO:0007669"/>
    <property type="project" value="TreeGrafter"/>
</dbReference>
<sequence length="269" mass="30953">MDEVISQFTSLHDNKKYEEAHRLICDAIENKKIKDPELQWRRAFVCRDLGKSVLCHFFLSLSIALTQGKSDKHVYTKYLHEGLEAAELGLKLNPDHPKCNSVSSIPCSPHGMLSQWCAIFLNYVSQLEGINKRIENSFKMKDHWMKAIAANPDDGVTLHALGRWCFEVSDMPWIKRKLAETFFSTPPTSTYEEVSSIFPQIILHRTIANNALYLAKTYSRLKQKDEAKKWCEQVLQFTADDLETEEVSSSFPTPQTATIFRPRKKRVVL</sequence>
<evidence type="ECO:0000256" key="4">
    <source>
        <dbReference type="ARBA" id="ARBA00022737"/>
    </source>
</evidence>
<reference evidence="9 10" key="2">
    <citation type="submission" date="2018-11" db="EMBL/GenBank/DDBJ databases">
        <authorList>
            <consortium name="Pathogen Informatics"/>
        </authorList>
    </citation>
    <scope>NUCLEOTIDE SEQUENCE [LARGE SCALE GENOMIC DNA]</scope>
    <source>
        <strain evidence="9 10">Egypt</strain>
    </source>
</reference>
<dbReference type="GO" id="GO:0097431">
    <property type="term" value="C:mitotic spindle pole"/>
    <property type="evidence" value="ECO:0007669"/>
    <property type="project" value="TreeGrafter"/>
</dbReference>
<evidence type="ECO:0000256" key="3">
    <source>
        <dbReference type="ARBA" id="ARBA00022490"/>
    </source>
</evidence>
<evidence type="ECO:0000256" key="6">
    <source>
        <dbReference type="ARBA" id="ARBA00023212"/>
    </source>
</evidence>
<dbReference type="AlphaFoldDB" id="A0A183A1W9"/>
<dbReference type="PANTHER" id="PTHR16056:SF16">
    <property type="entry name" value="REGULATOR OF MICROTUBULE DYNAMICS PROTEIN 1"/>
    <property type="match status" value="1"/>
</dbReference>
<dbReference type="SUPFAM" id="SSF48452">
    <property type="entry name" value="TPR-like"/>
    <property type="match status" value="1"/>
</dbReference>
<gene>
    <name evidence="9" type="ORF">ECPE_LOCUS954</name>
</gene>
<comment type="subcellular location">
    <subcellularLocation>
        <location evidence="1">Cytoplasm</location>
        <location evidence="1">Cytoskeleton</location>
    </subcellularLocation>
</comment>
<comment type="subunit">
    <text evidence="2">Interacts with microtubules.</text>
</comment>
<dbReference type="PANTHER" id="PTHR16056">
    <property type="entry name" value="REGULATOR OF MICROTUBULE DYNAMICS PROTEIN"/>
    <property type="match status" value="1"/>
</dbReference>
<dbReference type="InterPro" id="IPR049039">
    <property type="entry name" value="RMD1-3_a_helical_rpt"/>
</dbReference>
<keyword evidence="4" id="KW-0677">Repeat</keyword>
<reference evidence="11" key="1">
    <citation type="submission" date="2016-06" db="UniProtKB">
        <authorList>
            <consortium name="WormBaseParasite"/>
        </authorList>
    </citation>
    <scope>IDENTIFICATION</scope>
</reference>
<evidence type="ECO:0000313" key="10">
    <source>
        <dbReference type="Proteomes" id="UP000272942"/>
    </source>
</evidence>
<evidence type="ECO:0000256" key="8">
    <source>
        <dbReference type="ARBA" id="ARBA00041958"/>
    </source>
</evidence>
<dbReference type="EMBL" id="UZAN01004342">
    <property type="protein sequence ID" value="VDP31289.1"/>
    <property type="molecule type" value="Genomic_DNA"/>
</dbReference>
<dbReference type="OrthoDB" id="69711at2759"/>
<dbReference type="Pfam" id="PF21033">
    <property type="entry name" value="RMD1-3"/>
    <property type="match status" value="1"/>
</dbReference>
<dbReference type="InterPro" id="IPR011990">
    <property type="entry name" value="TPR-like_helical_dom_sf"/>
</dbReference>
<dbReference type="WBParaSite" id="ECPE_0000095401-mRNA-1">
    <property type="protein sequence ID" value="ECPE_0000095401-mRNA-1"/>
    <property type="gene ID" value="ECPE_0000095401"/>
</dbReference>
<evidence type="ECO:0000313" key="9">
    <source>
        <dbReference type="EMBL" id="VDP31289.1"/>
    </source>
</evidence>
<dbReference type="Gene3D" id="1.25.40.10">
    <property type="entry name" value="Tetratricopeptide repeat domain"/>
    <property type="match status" value="1"/>
</dbReference>
<name>A0A183A1W9_9TREM</name>
<accession>A0A183A1W9</accession>
<evidence type="ECO:0000313" key="11">
    <source>
        <dbReference type="WBParaSite" id="ECPE_0000095401-mRNA-1"/>
    </source>
</evidence>
<dbReference type="Proteomes" id="UP000272942">
    <property type="component" value="Unassembled WGS sequence"/>
</dbReference>
<keyword evidence="6" id="KW-0206">Cytoskeleton</keyword>
<evidence type="ECO:0000256" key="5">
    <source>
        <dbReference type="ARBA" id="ARBA00022803"/>
    </source>
</evidence>
<evidence type="ECO:0000256" key="1">
    <source>
        <dbReference type="ARBA" id="ARBA00004245"/>
    </source>
</evidence>
<evidence type="ECO:0000256" key="2">
    <source>
        <dbReference type="ARBA" id="ARBA00011375"/>
    </source>
</evidence>
<dbReference type="GO" id="GO:0005737">
    <property type="term" value="C:cytoplasm"/>
    <property type="evidence" value="ECO:0007669"/>
    <property type="project" value="TreeGrafter"/>
</dbReference>
<keyword evidence="10" id="KW-1185">Reference proteome</keyword>
<evidence type="ECO:0000256" key="7">
    <source>
        <dbReference type="ARBA" id="ARBA00039966"/>
    </source>
</evidence>
<keyword evidence="3" id="KW-0963">Cytoplasm</keyword>
<protein>
    <recommendedName>
        <fullName evidence="7">Regulator of microtubule dynamics protein 1</fullName>
    </recommendedName>
    <alternativeName>
        <fullName evidence="8">Protein FAM82B</fullName>
    </alternativeName>
</protein>